<dbReference type="EMBL" id="BTRK01000002">
    <property type="protein sequence ID" value="GMR38848.1"/>
    <property type="molecule type" value="Genomic_DNA"/>
</dbReference>
<comment type="caution">
    <text evidence="2">The sequence shown here is derived from an EMBL/GenBank/DDBJ whole genome shotgun (WGS) entry which is preliminary data.</text>
</comment>
<dbReference type="Proteomes" id="UP001328107">
    <property type="component" value="Unassembled WGS sequence"/>
</dbReference>
<gene>
    <name evidence="2" type="ORF">PMAYCL1PPCAC_09043</name>
</gene>
<evidence type="ECO:0000313" key="2">
    <source>
        <dbReference type="EMBL" id="GMR38848.1"/>
    </source>
</evidence>
<keyword evidence="3" id="KW-1185">Reference proteome</keyword>
<dbReference type="AlphaFoldDB" id="A0AAN4ZI73"/>
<evidence type="ECO:0000256" key="1">
    <source>
        <dbReference type="SAM" id="MobiDB-lite"/>
    </source>
</evidence>
<feature type="region of interest" description="Disordered" evidence="1">
    <location>
        <begin position="1"/>
        <end position="56"/>
    </location>
</feature>
<accession>A0AAN4ZI73</accession>
<evidence type="ECO:0000313" key="3">
    <source>
        <dbReference type="Proteomes" id="UP001328107"/>
    </source>
</evidence>
<feature type="non-terminal residue" evidence="2">
    <location>
        <position position="80"/>
    </location>
</feature>
<reference evidence="3" key="1">
    <citation type="submission" date="2022-10" db="EMBL/GenBank/DDBJ databases">
        <title>Genome assembly of Pristionchus species.</title>
        <authorList>
            <person name="Yoshida K."/>
            <person name="Sommer R.J."/>
        </authorList>
    </citation>
    <scope>NUCLEOTIDE SEQUENCE [LARGE SCALE GENOMIC DNA]</scope>
    <source>
        <strain evidence="3">RS5460</strain>
    </source>
</reference>
<proteinExistence type="predicted"/>
<feature type="non-terminal residue" evidence="2">
    <location>
        <position position="1"/>
    </location>
</feature>
<name>A0AAN4ZI73_9BILA</name>
<feature type="compositionally biased region" description="Polar residues" evidence="1">
    <location>
        <begin position="15"/>
        <end position="25"/>
    </location>
</feature>
<sequence>ASSPPSPSSSPASSHWCSLQNSRQETMTRKRALPTFRSRPKSRPSRRNSQSWHRQHSPIGRLWTRLVLVQNNVSLQGLGR</sequence>
<organism evidence="2 3">
    <name type="scientific">Pristionchus mayeri</name>
    <dbReference type="NCBI Taxonomy" id="1317129"/>
    <lineage>
        <taxon>Eukaryota</taxon>
        <taxon>Metazoa</taxon>
        <taxon>Ecdysozoa</taxon>
        <taxon>Nematoda</taxon>
        <taxon>Chromadorea</taxon>
        <taxon>Rhabditida</taxon>
        <taxon>Rhabditina</taxon>
        <taxon>Diplogasteromorpha</taxon>
        <taxon>Diplogasteroidea</taxon>
        <taxon>Neodiplogasteridae</taxon>
        <taxon>Pristionchus</taxon>
    </lineage>
</organism>
<protein>
    <submittedName>
        <fullName evidence="2">Uncharacterized protein</fullName>
    </submittedName>
</protein>